<dbReference type="OrthoDB" id="8479143at2"/>
<dbReference type="SUPFAM" id="SSF55781">
    <property type="entry name" value="GAF domain-like"/>
    <property type="match status" value="1"/>
</dbReference>
<organism evidence="10 11">
    <name type="scientific">Phytoactinopolyspora halophila</name>
    <dbReference type="NCBI Taxonomy" id="1981511"/>
    <lineage>
        <taxon>Bacteria</taxon>
        <taxon>Bacillati</taxon>
        <taxon>Actinomycetota</taxon>
        <taxon>Actinomycetes</taxon>
        <taxon>Jiangellales</taxon>
        <taxon>Jiangellaceae</taxon>
        <taxon>Phytoactinopolyspora</taxon>
    </lineage>
</organism>
<dbReference type="GO" id="GO:0006071">
    <property type="term" value="P:glycerol metabolic process"/>
    <property type="evidence" value="ECO:0007669"/>
    <property type="project" value="UniProtKB-KW"/>
</dbReference>
<protein>
    <recommendedName>
        <fullName evidence="6">Glycerol operon regulatory protein</fullName>
    </recommendedName>
</protein>
<dbReference type="AlphaFoldDB" id="A0A329QTF1"/>
<accession>A0A329QTF1</accession>
<keyword evidence="2" id="KW-0805">Transcription regulation</keyword>
<reference evidence="10 11" key="1">
    <citation type="submission" date="2018-06" db="EMBL/GenBank/DDBJ databases">
        <title>Phytoactinopolyspora halophila sp. nov., a novel halophilic actinomycete isolated from a saline soil in China.</title>
        <authorList>
            <person name="Tang S.-K."/>
        </authorList>
    </citation>
    <scope>NUCLEOTIDE SEQUENCE [LARGE SCALE GENOMIC DNA]</scope>
    <source>
        <strain evidence="10 11">YIM 96934</strain>
    </source>
</reference>
<evidence type="ECO:0000259" key="9">
    <source>
        <dbReference type="PROSITE" id="PS51078"/>
    </source>
</evidence>
<name>A0A329QTF1_9ACTN</name>
<proteinExistence type="predicted"/>
<dbReference type="PANTHER" id="PTHR30136">
    <property type="entry name" value="HELIX-TURN-HELIX TRANSCRIPTIONAL REGULATOR, ICLR FAMILY"/>
    <property type="match status" value="1"/>
</dbReference>
<dbReference type="Proteomes" id="UP000250462">
    <property type="component" value="Unassembled WGS sequence"/>
</dbReference>
<evidence type="ECO:0000256" key="4">
    <source>
        <dbReference type="ARBA" id="ARBA00023163"/>
    </source>
</evidence>
<dbReference type="SMART" id="SM00346">
    <property type="entry name" value="HTH_ICLR"/>
    <property type="match status" value="1"/>
</dbReference>
<evidence type="ECO:0000256" key="2">
    <source>
        <dbReference type="ARBA" id="ARBA00023015"/>
    </source>
</evidence>
<dbReference type="InterPro" id="IPR036390">
    <property type="entry name" value="WH_DNA-bd_sf"/>
</dbReference>
<dbReference type="SUPFAM" id="SSF46785">
    <property type="entry name" value="Winged helix' DNA-binding domain"/>
    <property type="match status" value="1"/>
</dbReference>
<evidence type="ECO:0000313" key="11">
    <source>
        <dbReference type="Proteomes" id="UP000250462"/>
    </source>
</evidence>
<dbReference type="InterPro" id="IPR050707">
    <property type="entry name" value="HTH_MetabolicPath_Reg"/>
</dbReference>
<feature type="domain" description="HTH iclR-type" evidence="8">
    <location>
        <begin position="28"/>
        <end position="89"/>
    </location>
</feature>
<evidence type="ECO:0000256" key="5">
    <source>
        <dbReference type="ARBA" id="ARBA00058938"/>
    </source>
</evidence>
<comment type="caution">
    <text evidence="10">The sequence shown here is derived from an EMBL/GenBank/DDBJ whole genome shotgun (WGS) entry which is preliminary data.</text>
</comment>
<feature type="domain" description="IclR-ED" evidence="9">
    <location>
        <begin position="90"/>
        <end position="269"/>
    </location>
</feature>
<dbReference type="Pfam" id="PF01614">
    <property type="entry name" value="IclR_C"/>
    <property type="match status" value="1"/>
</dbReference>
<evidence type="ECO:0000256" key="6">
    <source>
        <dbReference type="ARBA" id="ARBA00070406"/>
    </source>
</evidence>
<dbReference type="EMBL" id="QMIG01000005">
    <property type="protein sequence ID" value="RAW15587.1"/>
    <property type="molecule type" value="Genomic_DNA"/>
</dbReference>
<gene>
    <name evidence="10" type="ORF">DPM12_07980</name>
</gene>
<dbReference type="PROSITE" id="PS51077">
    <property type="entry name" value="HTH_ICLR"/>
    <property type="match status" value="1"/>
</dbReference>
<evidence type="ECO:0000256" key="1">
    <source>
        <dbReference type="ARBA" id="ARBA00022798"/>
    </source>
</evidence>
<keyword evidence="11" id="KW-1185">Reference proteome</keyword>
<evidence type="ECO:0000313" key="10">
    <source>
        <dbReference type="EMBL" id="RAW15587.1"/>
    </source>
</evidence>
<keyword evidence="3" id="KW-0238">DNA-binding</keyword>
<dbReference type="InterPro" id="IPR036388">
    <property type="entry name" value="WH-like_DNA-bd_sf"/>
</dbReference>
<evidence type="ECO:0000259" key="8">
    <source>
        <dbReference type="PROSITE" id="PS51077"/>
    </source>
</evidence>
<comment type="function">
    <text evidence="5">May be an activator protein for the gylABX operon.</text>
</comment>
<dbReference type="GO" id="GO:0045892">
    <property type="term" value="P:negative regulation of DNA-templated transcription"/>
    <property type="evidence" value="ECO:0007669"/>
    <property type="project" value="TreeGrafter"/>
</dbReference>
<dbReference type="GO" id="GO:0003677">
    <property type="term" value="F:DNA binding"/>
    <property type="evidence" value="ECO:0007669"/>
    <property type="project" value="UniProtKB-KW"/>
</dbReference>
<dbReference type="InterPro" id="IPR005471">
    <property type="entry name" value="Tscrpt_reg_IclR_N"/>
</dbReference>
<keyword evidence="1" id="KW-0319">Glycerol metabolism</keyword>
<feature type="region of interest" description="Disordered" evidence="7">
    <location>
        <begin position="1"/>
        <end position="26"/>
    </location>
</feature>
<dbReference type="FunFam" id="1.10.10.10:FF:000056">
    <property type="entry name" value="IclR family transcriptional regulator"/>
    <property type="match status" value="1"/>
</dbReference>
<keyword evidence="4" id="KW-0804">Transcription</keyword>
<dbReference type="Pfam" id="PF09339">
    <property type="entry name" value="HTH_IclR"/>
    <property type="match status" value="1"/>
</dbReference>
<dbReference type="InterPro" id="IPR029016">
    <property type="entry name" value="GAF-like_dom_sf"/>
</dbReference>
<sequence length="273" mass="29196">MPVSINAATRDEGRPPAVTPEPSAHRGVQSVERVLDLLELMADSGGEIGLSQLAAESGLPMPTIHRLIGTLVRRGYARQLPSRRYALGPRLVPLGENAGRALGAWARPHLAQLVEELGETANMAMLDGDMVVYVAQVPSRHSMRMFTEVGRRVHLHCTGVGKAVLAQLPGDDARSLLGRSDLPAQTPRTITDLDTLLAELELVRSRGYAVDDGEQEIGVCCFAVPVPDAPTPTAISISAPDTRLSTSSAEHVVPVMCRIATVLADEFSHATPR</sequence>
<dbReference type="PANTHER" id="PTHR30136:SF24">
    <property type="entry name" value="HTH-TYPE TRANSCRIPTIONAL REPRESSOR ALLR"/>
    <property type="match status" value="1"/>
</dbReference>
<dbReference type="Gene3D" id="1.10.10.10">
    <property type="entry name" value="Winged helix-like DNA-binding domain superfamily/Winged helix DNA-binding domain"/>
    <property type="match status" value="1"/>
</dbReference>
<dbReference type="GO" id="GO:0003700">
    <property type="term" value="F:DNA-binding transcription factor activity"/>
    <property type="evidence" value="ECO:0007669"/>
    <property type="project" value="TreeGrafter"/>
</dbReference>
<evidence type="ECO:0000256" key="7">
    <source>
        <dbReference type="SAM" id="MobiDB-lite"/>
    </source>
</evidence>
<dbReference type="PROSITE" id="PS51078">
    <property type="entry name" value="ICLR_ED"/>
    <property type="match status" value="1"/>
</dbReference>
<dbReference type="Gene3D" id="3.30.450.40">
    <property type="match status" value="1"/>
</dbReference>
<evidence type="ECO:0000256" key="3">
    <source>
        <dbReference type="ARBA" id="ARBA00023125"/>
    </source>
</evidence>
<dbReference type="InterPro" id="IPR014757">
    <property type="entry name" value="Tscrpt_reg_IclR_C"/>
</dbReference>